<dbReference type="EMBL" id="DXBY01000062">
    <property type="protein sequence ID" value="HIZ34894.1"/>
    <property type="molecule type" value="Genomic_DNA"/>
</dbReference>
<organism evidence="1 2">
    <name type="scientific">Candidatus Ruania gallistercoris</name>
    <dbReference type="NCBI Taxonomy" id="2838746"/>
    <lineage>
        <taxon>Bacteria</taxon>
        <taxon>Bacillati</taxon>
        <taxon>Actinomycetota</taxon>
        <taxon>Actinomycetes</taxon>
        <taxon>Micrococcales</taxon>
        <taxon>Ruaniaceae</taxon>
        <taxon>Ruania</taxon>
    </lineage>
</organism>
<reference evidence="1" key="2">
    <citation type="submission" date="2021-04" db="EMBL/GenBank/DDBJ databases">
        <authorList>
            <person name="Gilroy R."/>
        </authorList>
    </citation>
    <scope>NUCLEOTIDE SEQUENCE</scope>
    <source>
        <strain evidence="1">ChiGjej4B4-7305</strain>
    </source>
</reference>
<evidence type="ECO:0000313" key="2">
    <source>
        <dbReference type="Proteomes" id="UP000824037"/>
    </source>
</evidence>
<dbReference type="AlphaFoldDB" id="A0A9D2EC35"/>
<name>A0A9D2EC35_9MICO</name>
<dbReference type="Proteomes" id="UP000824037">
    <property type="component" value="Unassembled WGS sequence"/>
</dbReference>
<comment type="caution">
    <text evidence="1">The sequence shown here is derived from an EMBL/GenBank/DDBJ whole genome shotgun (WGS) entry which is preliminary data.</text>
</comment>
<accession>A0A9D2EC35</accession>
<protein>
    <submittedName>
        <fullName evidence="1">Uncharacterized protein</fullName>
    </submittedName>
</protein>
<gene>
    <name evidence="1" type="ORF">H9815_03880</name>
</gene>
<evidence type="ECO:0000313" key="1">
    <source>
        <dbReference type="EMBL" id="HIZ34894.1"/>
    </source>
</evidence>
<sequence>MLPLSPGRVPTSDAELTTRLTEGLVQLLRPHVATHVRVSVAGATAEHVEAVRIDLSGAETDPVAAQVPGPGGTPVTVDRVDLQADPLTVRGVRLRMHGELHRVPAAWSRDDAGLLWLVPQDQDRSSGAAGGTEGEVTLAAQVADLEAGLLEIGRPLLAERGFTLTAVQLGVQATGSNQAEVHVQAQVRRGILRATVEGRGRAAVDEALVLTLSNLQVSSANPLVSVGLAVLSRHLHAWEGRRIELGGHLVGGVRLTQVAVRTSGDEVAVHAQVGE</sequence>
<proteinExistence type="predicted"/>
<reference evidence="1" key="1">
    <citation type="journal article" date="2021" name="PeerJ">
        <title>Extensive microbial diversity within the chicken gut microbiome revealed by metagenomics and culture.</title>
        <authorList>
            <person name="Gilroy R."/>
            <person name="Ravi A."/>
            <person name="Getino M."/>
            <person name="Pursley I."/>
            <person name="Horton D.L."/>
            <person name="Alikhan N.F."/>
            <person name="Baker D."/>
            <person name="Gharbi K."/>
            <person name="Hall N."/>
            <person name="Watson M."/>
            <person name="Adriaenssens E.M."/>
            <person name="Foster-Nyarko E."/>
            <person name="Jarju S."/>
            <person name="Secka A."/>
            <person name="Antonio M."/>
            <person name="Oren A."/>
            <person name="Chaudhuri R.R."/>
            <person name="La Ragione R."/>
            <person name="Hildebrand F."/>
            <person name="Pallen M.J."/>
        </authorList>
    </citation>
    <scope>NUCLEOTIDE SEQUENCE</scope>
    <source>
        <strain evidence="1">ChiGjej4B4-7305</strain>
    </source>
</reference>